<dbReference type="Proteomes" id="UP001445335">
    <property type="component" value="Unassembled WGS sequence"/>
</dbReference>
<gene>
    <name evidence="2" type="ORF">WJX81_004814</name>
</gene>
<reference evidence="2 3" key="1">
    <citation type="journal article" date="2024" name="Nat. Commun.">
        <title>Phylogenomics reveals the evolutionary origins of lichenization in chlorophyte algae.</title>
        <authorList>
            <person name="Puginier C."/>
            <person name="Libourel C."/>
            <person name="Otte J."/>
            <person name="Skaloud P."/>
            <person name="Haon M."/>
            <person name="Grisel S."/>
            <person name="Petersen M."/>
            <person name="Berrin J.G."/>
            <person name="Delaux P.M."/>
            <person name="Dal Grande F."/>
            <person name="Keller J."/>
        </authorList>
    </citation>
    <scope>NUCLEOTIDE SEQUENCE [LARGE SCALE GENOMIC DNA]</scope>
    <source>
        <strain evidence="2 3">SAG 245.80</strain>
    </source>
</reference>
<keyword evidence="3" id="KW-1185">Reference proteome</keyword>
<evidence type="ECO:0000313" key="3">
    <source>
        <dbReference type="Proteomes" id="UP001445335"/>
    </source>
</evidence>
<proteinExistence type="predicted"/>
<protein>
    <submittedName>
        <fullName evidence="2">Uncharacterized protein</fullName>
    </submittedName>
</protein>
<organism evidence="2 3">
    <name type="scientific">Elliptochloris bilobata</name>
    <dbReference type="NCBI Taxonomy" id="381761"/>
    <lineage>
        <taxon>Eukaryota</taxon>
        <taxon>Viridiplantae</taxon>
        <taxon>Chlorophyta</taxon>
        <taxon>core chlorophytes</taxon>
        <taxon>Trebouxiophyceae</taxon>
        <taxon>Trebouxiophyceae incertae sedis</taxon>
        <taxon>Elliptochloris clade</taxon>
        <taxon>Elliptochloris</taxon>
    </lineage>
</organism>
<evidence type="ECO:0000256" key="1">
    <source>
        <dbReference type="SAM" id="MobiDB-lite"/>
    </source>
</evidence>
<feature type="region of interest" description="Disordered" evidence="1">
    <location>
        <begin position="157"/>
        <end position="194"/>
    </location>
</feature>
<sequence length="227" mass="24400">MADLPFHSSSASPEELSKVIYDSGKESIEDKLGTFDNAEALTNKVIKEAVKHLEHAKDKFAGEAQRVASLKNQEDAPADVKKVYELVRQHVLGEFGEGPDHKTVVEAIVQSAHDAMNRKPLEKVQKKFAHASLSPEEAADRLLKEAQREIVRKEVADKELQPGVKGSGMDGDSLASTVQSVVDRAGRENPPPAVAEAKAVLASQIEAARIKAPVAAPEAAKEAAAEE</sequence>
<name>A0AAW1QUE0_9CHLO</name>
<dbReference type="EMBL" id="JALJOU010000077">
    <property type="protein sequence ID" value="KAK9825146.1"/>
    <property type="molecule type" value="Genomic_DNA"/>
</dbReference>
<dbReference type="AlphaFoldDB" id="A0AAW1QUE0"/>
<evidence type="ECO:0000313" key="2">
    <source>
        <dbReference type="EMBL" id="KAK9825146.1"/>
    </source>
</evidence>
<accession>A0AAW1QUE0</accession>
<comment type="caution">
    <text evidence="2">The sequence shown here is derived from an EMBL/GenBank/DDBJ whole genome shotgun (WGS) entry which is preliminary data.</text>
</comment>